<evidence type="ECO:0000313" key="2">
    <source>
        <dbReference type="EMBL" id="CAB4130713.1"/>
    </source>
</evidence>
<proteinExistence type="predicted"/>
<name>A0A6J5LBJ0_9CAUD</name>
<dbReference type="Pfam" id="PF18909">
    <property type="entry name" value="dGTP_diPhyd_N"/>
    <property type="match status" value="1"/>
</dbReference>
<dbReference type="EMBL" id="LR796243">
    <property type="protein sequence ID" value="CAB4130713.1"/>
    <property type="molecule type" value="Genomic_DNA"/>
</dbReference>
<reference evidence="2" key="1">
    <citation type="submission" date="2020-04" db="EMBL/GenBank/DDBJ databases">
        <authorList>
            <person name="Chiriac C."/>
            <person name="Salcher M."/>
            <person name="Ghai R."/>
            <person name="Kavagutti S V."/>
        </authorList>
    </citation>
    <scope>NUCLEOTIDE SEQUENCE</scope>
</reference>
<gene>
    <name evidence="2" type="ORF">UFOVP121_27</name>
    <name evidence="3" type="ORF">UFOVP277_32</name>
</gene>
<sequence length="144" mass="15741">MSELKPSNPKDSVGATKLPLDLVPATAIAMASLAHLDGALKYGKWNWRDAGVRSSIYVAAAIRHIQKWNNGEEFDKDSGVHHLGHALACINILVDSMAQGNLTDDRPPSIDITAFMDSLTGDVKRLTELHAGKNPKHYSIEDRK</sequence>
<feature type="domain" description="dATP/dGTP diphosphohydrolase N-terminal" evidence="1">
    <location>
        <begin position="7"/>
        <end position="106"/>
    </location>
</feature>
<accession>A0A6J5LBJ0</accession>
<dbReference type="InterPro" id="IPR044038">
    <property type="entry name" value="dATP/dGTP_diPOhydrolase_N"/>
</dbReference>
<dbReference type="EMBL" id="LR796293">
    <property type="protein sequence ID" value="CAB4134911.1"/>
    <property type="molecule type" value="Genomic_DNA"/>
</dbReference>
<protein>
    <recommendedName>
        <fullName evidence="1">dATP/dGTP diphosphohydrolase N-terminal domain-containing protein</fullName>
    </recommendedName>
</protein>
<organism evidence="2">
    <name type="scientific">uncultured Caudovirales phage</name>
    <dbReference type="NCBI Taxonomy" id="2100421"/>
    <lineage>
        <taxon>Viruses</taxon>
        <taxon>Duplodnaviria</taxon>
        <taxon>Heunggongvirae</taxon>
        <taxon>Uroviricota</taxon>
        <taxon>Caudoviricetes</taxon>
        <taxon>Peduoviridae</taxon>
        <taxon>Maltschvirus</taxon>
        <taxon>Maltschvirus maltsch</taxon>
    </lineage>
</organism>
<evidence type="ECO:0000313" key="3">
    <source>
        <dbReference type="EMBL" id="CAB4134911.1"/>
    </source>
</evidence>
<evidence type="ECO:0000259" key="1">
    <source>
        <dbReference type="Pfam" id="PF18909"/>
    </source>
</evidence>